<evidence type="ECO:0000313" key="1">
    <source>
        <dbReference type="EMBL" id="XIA18488.1"/>
    </source>
</evidence>
<dbReference type="EMBL" id="CP170721">
    <property type="protein sequence ID" value="XIA18488.1"/>
    <property type="molecule type" value="Genomic_DNA"/>
</dbReference>
<organism evidence="1">
    <name type="scientific">Rhodanobacter sp. FW102-FHT14D07</name>
    <dbReference type="NCBI Taxonomy" id="3351462"/>
    <lineage>
        <taxon>Bacteria</taxon>
        <taxon>Pseudomonadati</taxon>
        <taxon>Pseudomonadota</taxon>
        <taxon>Gammaproteobacteria</taxon>
        <taxon>Lysobacterales</taxon>
        <taxon>Rhodanobacteraceae</taxon>
        <taxon>Rhodanobacter</taxon>
    </lineage>
</organism>
<reference evidence="1" key="1">
    <citation type="submission" date="2024-10" db="EMBL/GenBank/DDBJ databases">
        <authorList>
            <person name="Lesea H.P."/>
            <person name="Kuehl J.V."/>
            <person name="Chandonia J.-M."/>
        </authorList>
    </citation>
    <scope>NUCLEOTIDE SEQUENCE</scope>
    <source>
        <strain evidence="1">FW102-FHT14D07</strain>
    </source>
</reference>
<accession>A0AB74UV02</accession>
<protein>
    <recommendedName>
        <fullName evidence="2">Type 1 fimbrial protein</fullName>
    </recommendedName>
</protein>
<evidence type="ECO:0008006" key="2">
    <source>
        <dbReference type="Google" id="ProtNLM"/>
    </source>
</evidence>
<dbReference type="AlphaFoldDB" id="A0AB74UV02"/>
<dbReference type="RefSeq" id="WP_395120330.1">
    <property type="nucleotide sequence ID" value="NZ_CP170721.1"/>
</dbReference>
<sequence length="120" mass="12517">MRSSWSSNVVGGAWMALALLGAFSVAKAASGRISFSGAVVEPTCTVPAHYLAASIAAPAVDARAPLRLACGQTATDPGRPYSRVVLDLDATRVAGDRLLTYFTRNQHGATAAKLVVHTYE</sequence>
<name>A0AB74UV02_9GAMM</name>
<proteinExistence type="predicted"/>
<gene>
    <name evidence="1" type="ORF">ACFYG5_18335</name>
</gene>